<name>A0A286CW21_9GAMM</name>
<dbReference type="SUPFAM" id="SSF56436">
    <property type="entry name" value="C-type lectin-like"/>
    <property type="match status" value="1"/>
</dbReference>
<evidence type="ECO:0000313" key="3">
    <source>
        <dbReference type="Proteomes" id="UP000219374"/>
    </source>
</evidence>
<dbReference type="InterPro" id="IPR051043">
    <property type="entry name" value="Sulfatase_Mod_Factor_Kinase"/>
</dbReference>
<dbReference type="Gene3D" id="3.90.1580.10">
    <property type="entry name" value="paralog of FGE (formylglycine-generating enzyme)"/>
    <property type="match status" value="1"/>
</dbReference>
<dbReference type="Pfam" id="PF03781">
    <property type="entry name" value="FGE-sulfatase"/>
    <property type="match status" value="1"/>
</dbReference>
<dbReference type="AlphaFoldDB" id="A0A286CW21"/>
<reference evidence="2 3" key="1">
    <citation type="submission" date="2017-09" db="EMBL/GenBank/DDBJ databases">
        <authorList>
            <person name="Ehlers B."/>
            <person name="Leendertz F.H."/>
        </authorList>
    </citation>
    <scope>NUCLEOTIDE SEQUENCE [LARGE SCALE GENOMIC DNA]</scope>
    <source>
        <strain evidence="2 3">CGMCC 1.10978</strain>
    </source>
</reference>
<evidence type="ECO:0000259" key="1">
    <source>
        <dbReference type="Pfam" id="PF03781"/>
    </source>
</evidence>
<dbReference type="InterPro" id="IPR042095">
    <property type="entry name" value="SUMF_sf"/>
</dbReference>
<dbReference type="InterPro" id="IPR005532">
    <property type="entry name" value="SUMF_dom"/>
</dbReference>
<protein>
    <submittedName>
        <fullName evidence="2">Formylglycine-generating enzyme, required for sulfatase activity, contains SUMF1/FGE domain</fullName>
    </submittedName>
</protein>
<gene>
    <name evidence="2" type="ORF">SAMN06296416_101190</name>
</gene>
<dbReference type="InterPro" id="IPR016187">
    <property type="entry name" value="CTDL_fold"/>
</dbReference>
<feature type="domain" description="Sulfatase-modifying factor enzyme-like" evidence="1">
    <location>
        <begin position="17"/>
        <end position="318"/>
    </location>
</feature>
<accession>A0A286CW21</accession>
<dbReference type="Proteomes" id="UP000219374">
    <property type="component" value="Unassembled WGS sequence"/>
</dbReference>
<sequence length="322" mass="35199">MNAQSTAATSPDFAGLPGMVWIPPGTYRMGSDRHYPEEAPAHPVKVDGFWMDASPVTNAQFRDFVEATGYVTFCERAPDASDYPDADPEMLVAASAVFVPPPGRVSLGDAYQWWQFVAGANWRHPQGPDSSITALDDHPVVHLAYADIEAYADWVGKRLPYEAEWEWAARGAGGDTEFAWGDELAPGGRHLANTWQGDFPWQNLADDGHAGTSPVGAYPANAYGLSDMIGNVWEWTCDWYSPRHAEPAPKACCIPNNPRGGTQDASYDPAQPHVRIPRKVIKGGSHLCAPNYCQRYRPAARLSQPVDTSTSHLGFRCVIRGA</sequence>
<evidence type="ECO:0000313" key="2">
    <source>
        <dbReference type="EMBL" id="SOD50575.1"/>
    </source>
</evidence>
<dbReference type="PANTHER" id="PTHR23150">
    <property type="entry name" value="SULFATASE MODIFYING FACTOR 1, 2"/>
    <property type="match status" value="1"/>
</dbReference>
<organism evidence="2 3">
    <name type="scientific">Pseudoxanthomonas wuyuanensis</name>
    <dbReference type="NCBI Taxonomy" id="1073196"/>
    <lineage>
        <taxon>Bacteria</taxon>
        <taxon>Pseudomonadati</taxon>
        <taxon>Pseudomonadota</taxon>
        <taxon>Gammaproteobacteria</taxon>
        <taxon>Lysobacterales</taxon>
        <taxon>Lysobacteraceae</taxon>
        <taxon>Pseudoxanthomonas</taxon>
    </lineage>
</organism>
<proteinExistence type="predicted"/>
<dbReference type="PANTHER" id="PTHR23150:SF19">
    <property type="entry name" value="FORMYLGLYCINE-GENERATING ENZYME"/>
    <property type="match status" value="1"/>
</dbReference>
<dbReference type="EMBL" id="OCND01000001">
    <property type="protein sequence ID" value="SOD50575.1"/>
    <property type="molecule type" value="Genomic_DNA"/>
</dbReference>
<keyword evidence="3" id="KW-1185">Reference proteome</keyword>
<dbReference type="GO" id="GO:0120147">
    <property type="term" value="F:formylglycine-generating oxidase activity"/>
    <property type="evidence" value="ECO:0007669"/>
    <property type="project" value="TreeGrafter"/>
</dbReference>
<dbReference type="RefSeq" id="WP_238394582.1">
    <property type="nucleotide sequence ID" value="NZ_OCND01000001.1"/>
</dbReference>